<organism evidence="6 7">
    <name type="scientific">Stutzerimonas stutzeri NF13</name>
    <dbReference type="NCBI Taxonomy" id="1212548"/>
    <lineage>
        <taxon>Bacteria</taxon>
        <taxon>Pseudomonadati</taxon>
        <taxon>Pseudomonadota</taxon>
        <taxon>Gammaproteobacteria</taxon>
        <taxon>Pseudomonadales</taxon>
        <taxon>Pseudomonadaceae</taxon>
        <taxon>Stutzerimonas</taxon>
    </lineage>
</organism>
<feature type="domain" description="Dinitrogenase iron-molybdenum cofactor N-terminal" evidence="5">
    <location>
        <begin position="11"/>
        <end position="100"/>
    </location>
</feature>
<dbReference type="RefSeq" id="WP_003297995.1">
    <property type="nucleotide sequence ID" value="NZ_AOBS01000009.1"/>
</dbReference>
<dbReference type="EMBL" id="AOBS01000009">
    <property type="protein sequence ID" value="EME02032.1"/>
    <property type="molecule type" value="Genomic_DNA"/>
</dbReference>
<feature type="region of interest" description="Disordered" evidence="3">
    <location>
        <begin position="229"/>
        <end position="250"/>
    </location>
</feature>
<dbReference type="PATRIC" id="fig|1212548.4.peg.268"/>
<evidence type="ECO:0000256" key="2">
    <source>
        <dbReference type="ARBA" id="ARBA00023231"/>
    </source>
</evidence>
<evidence type="ECO:0000256" key="1">
    <source>
        <dbReference type="ARBA" id="ARBA00010285"/>
    </source>
</evidence>
<dbReference type="PANTHER" id="PTHR33937">
    <property type="entry name" value="IRON-MOLYBDENUM PROTEIN-RELATED-RELATED"/>
    <property type="match status" value="1"/>
</dbReference>
<feature type="domain" description="Dinitrogenase iron-molybdenum cofactor biosynthesis" evidence="4">
    <location>
        <begin position="125"/>
        <end position="217"/>
    </location>
</feature>
<comment type="similarity">
    <text evidence="1">Belongs to the NifX/NifY family.</text>
</comment>
<dbReference type="AlphaFoldDB" id="M2V831"/>
<evidence type="ECO:0000259" key="5">
    <source>
        <dbReference type="Pfam" id="PF16844"/>
    </source>
</evidence>
<dbReference type="OrthoDB" id="9797941at2"/>
<dbReference type="InterPro" id="IPR034169">
    <property type="entry name" value="NifX-like"/>
</dbReference>
<comment type="caution">
    <text evidence="6">The sequence shown here is derived from an EMBL/GenBank/DDBJ whole genome shotgun (WGS) entry which is preliminary data.</text>
</comment>
<dbReference type="Pfam" id="PF16844">
    <property type="entry name" value="DIMCO_N"/>
    <property type="match status" value="1"/>
</dbReference>
<evidence type="ECO:0000256" key="3">
    <source>
        <dbReference type="SAM" id="MobiDB-lite"/>
    </source>
</evidence>
<dbReference type="InterPro" id="IPR003731">
    <property type="entry name" value="Di-Nase_FeMo-co_biosynth"/>
</dbReference>
<keyword evidence="2" id="KW-0535">Nitrogen fixation</keyword>
<accession>M2V831</accession>
<dbReference type="InterPro" id="IPR051840">
    <property type="entry name" value="NifX/NifY_domain"/>
</dbReference>
<dbReference type="Proteomes" id="UP000011700">
    <property type="component" value="Unassembled WGS sequence"/>
</dbReference>
<dbReference type="CDD" id="cd00853">
    <property type="entry name" value="NifX"/>
    <property type="match status" value="1"/>
</dbReference>
<dbReference type="InterPro" id="IPR036105">
    <property type="entry name" value="DiNase_FeMo-co_biosyn_sf"/>
</dbReference>
<dbReference type="PANTHER" id="PTHR33937:SF1">
    <property type="entry name" value="IRON-MOLIBDENUM COFACTOR PROCESSING PROTEIN"/>
    <property type="match status" value="1"/>
</dbReference>
<dbReference type="InterPro" id="IPR031763">
    <property type="entry name" value="NafY_N"/>
</dbReference>
<dbReference type="Gene3D" id="1.10.150.590">
    <property type="entry name" value="Dinitrogenase iron-molybdenum cofactor, N-terminal"/>
    <property type="match status" value="1"/>
</dbReference>
<dbReference type="eggNOG" id="COG1433">
    <property type="taxonomic scope" value="Bacteria"/>
</dbReference>
<reference evidence="6 7" key="1">
    <citation type="journal article" date="2013" name="Genome Announc.">
        <title>Draft Genome of Pseudomonas stutzeri Strain NF13, a Nitrogen Fixer Isolated from the Galapagos Rift Hydrothermal Vent.</title>
        <authorList>
            <person name="Pena A."/>
            <person name="Busquets A."/>
            <person name="Gomila M."/>
            <person name="Mayol J."/>
            <person name="Bosch R."/>
            <person name="Nogales B."/>
            <person name="Garcia-Valdes E."/>
            <person name="Bennasar A."/>
            <person name="Lalucat J."/>
        </authorList>
    </citation>
    <scope>NUCLEOTIDE SEQUENCE [LARGE SCALE GENOMIC DNA]</scope>
    <source>
        <strain evidence="6 7">NF13</strain>
    </source>
</reference>
<evidence type="ECO:0000259" key="4">
    <source>
        <dbReference type="Pfam" id="PF02579"/>
    </source>
</evidence>
<dbReference type="Gene3D" id="3.30.420.130">
    <property type="entry name" value="Dinitrogenase iron-molybdenum cofactor biosynthesis domain"/>
    <property type="match status" value="1"/>
</dbReference>
<feature type="compositionally biased region" description="Basic and acidic residues" evidence="3">
    <location>
        <begin position="236"/>
        <end position="250"/>
    </location>
</feature>
<evidence type="ECO:0000313" key="7">
    <source>
        <dbReference type="Proteomes" id="UP000011700"/>
    </source>
</evidence>
<protein>
    <submittedName>
        <fullName evidence="6">Nitrogenase iron-molybdenum cofactor biosynthesis</fullName>
    </submittedName>
</protein>
<gene>
    <name evidence="6" type="ORF">B381_01385</name>
</gene>
<name>M2V831_STUST</name>
<dbReference type="Pfam" id="PF02579">
    <property type="entry name" value="Nitro_FeMo-Co"/>
    <property type="match status" value="1"/>
</dbReference>
<sequence length="250" mass="27204">MAPSNGRAPLPAHLALRIALAARELNGVDTAQLLRTLLSVTGEPITEARLARLRLNRLRNRLRNRLLNTLDGSPPALSERQLQRALGLLKGRGVRMPEEPLPVVEPYQEGELPDSVRIACSSDGGERLDGSFGSCARFLVYQISPSASRLVALREPGPVAPHEDRHARRAELLHDCQLLYTLSIGGPAAAKVIRVGTHPVKVMRPIPAREVVEELQQVLATAPPPWLAKAMGGEPLGRRDASIDEKEDTP</sequence>
<dbReference type="SUPFAM" id="SSF53146">
    <property type="entry name" value="Nitrogenase accessory factor-like"/>
    <property type="match status" value="1"/>
</dbReference>
<proteinExistence type="inferred from homology"/>
<evidence type="ECO:0000313" key="6">
    <source>
        <dbReference type="EMBL" id="EME02032.1"/>
    </source>
</evidence>
<dbReference type="InterPro" id="IPR038127">
    <property type="entry name" value="NafY_N_sf"/>
</dbReference>